<comment type="caution">
    <text evidence="2">The sequence shown here is derived from an EMBL/GenBank/DDBJ whole genome shotgun (WGS) entry which is preliminary data.</text>
</comment>
<dbReference type="AlphaFoldDB" id="A0AA35LXS0"/>
<evidence type="ECO:0000313" key="3">
    <source>
        <dbReference type="Proteomes" id="UP001160390"/>
    </source>
</evidence>
<proteinExistence type="predicted"/>
<evidence type="ECO:0000313" key="2">
    <source>
        <dbReference type="EMBL" id="CAI6084334.1"/>
    </source>
</evidence>
<feature type="compositionally biased region" description="Basic and acidic residues" evidence="1">
    <location>
        <begin position="136"/>
        <end position="148"/>
    </location>
</feature>
<dbReference type="EMBL" id="CABFNP030000754">
    <property type="protein sequence ID" value="CAI6084334.1"/>
    <property type="molecule type" value="Genomic_DNA"/>
</dbReference>
<name>A0AA35LXS0_9HYPO</name>
<dbReference type="Proteomes" id="UP001160390">
    <property type="component" value="Unassembled WGS sequence"/>
</dbReference>
<feature type="region of interest" description="Disordered" evidence="1">
    <location>
        <begin position="127"/>
        <end position="148"/>
    </location>
</feature>
<gene>
    <name evidence="2" type="ORF">CCHLO57077_00004852</name>
</gene>
<organism evidence="2 3">
    <name type="scientific">Clonostachys chloroleuca</name>
    <dbReference type="NCBI Taxonomy" id="1926264"/>
    <lineage>
        <taxon>Eukaryota</taxon>
        <taxon>Fungi</taxon>
        <taxon>Dikarya</taxon>
        <taxon>Ascomycota</taxon>
        <taxon>Pezizomycotina</taxon>
        <taxon>Sordariomycetes</taxon>
        <taxon>Hypocreomycetidae</taxon>
        <taxon>Hypocreales</taxon>
        <taxon>Bionectriaceae</taxon>
        <taxon>Clonostachys</taxon>
    </lineage>
</organism>
<reference evidence="2" key="1">
    <citation type="submission" date="2023-01" db="EMBL/GenBank/DDBJ databases">
        <authorList>
            <person name="Piombo E."/>
        </authorList>
    </citation>
    <scope>NUCLEOTIDE SEQUENCE</scope>
</reference>
<evidence type="ECO:0000256" key="1">
    <source>
        <dbReference type="SAM" id="MobiDB-lite"/>
    </source>
</evidence>
<protein>
    <submittedName>
        <fullName evidence="2">Uncharacterized protein</fullName>
    </submittedName>
</protein>
<accession>A0AA35LXS0</accession>
<sequence>MVLGVDLELVPGLAASLELVDSVGVDIDPLLVVPIPLLVEVVKEDKIKELRPEVMLVELLYEELLLELEGTPVVVDADELVLIVEDFSSPVVVYLVLDRFVESPKLVDVEPVGDPRDVVDIGVLSEEAETEEELELREGVAGRDVGDD</sequence>
<keyword evidence="3" id="KW-1185">Reference proteome</keyword>